<organism evidence="8 9">
    <name type="scientific">Latimeria chalumnae</name>
    <name type="common">Coelacanth</name>
    <dbReference type="NCBI Taxonomy" id="7897"/>
    <lineage>
        <taxon>Eukaryota</taxon>
        <taxon>Metazoa</taxon>
        <taxon>Chordata</taxon>
        <taxon>Craniata</taxon>
        <taxon>Vertebrata</taxon>
        <taxon>Euteleostomi</taxon>
        <taxon>Coelacanthiformes</taxon>
        <taxon>Coelacanthidae</taxon>
        <taxon>Latimeria</taxon>
    </lineage>
</organism>
<name>M3XJ64_LATCH</name>
<proteinExistence type="inferred from homology"/>
<feature type="domain" description="Alpha 1,4-glycosyltransferase" evidence="7">
    <location>
        <begin position="204"/>
        <end position="329"/>
    </location>
</feature>
<accession>M3XJ64</accession>
<sequence length="346" mass="40383">MRREYQFGVFCLIVISYYCFQRQFAPNNCPPTQPKGSQTVIPTQPKGNVESTRLQHNIFFFEVTDNPTPSEIAVCAIESAARTYPKRRVAFYMKAYSLLKNGHAALSPIHTIAKAYKNIDIQPLDFSRLFEGTPLFSWYKKTFYVGSTFWKHVLADGTRLAMVWKHGGMYLDTDVITLRPVQLATANFSVVESEHHINNAVFDFSLHHEFMWECMQDFVENYNAEDWGQQGPHLFTRMLEKRCLHPSFTHLYKDGRCGNISLFQPKRFYPIKYSDWELFYEAIDPAPSFHESYGVHLWSFMNKSKKKVVVGSNSLLEQLFKKYCPTTHAELKNRNFTEFLEEHQNS</sequence>
<dbReference type="Ensembl" id="ENSLACT00000025374.1">
    <property type="protein sequence ID" value="ENSLACP00000022770.1"/>
    <property type="gene ID" value="ENSLACG00000000947.2"/>
</dbReference>
<reference evidence="8" key="2">
    <citation type="submission" date="2025-08" db="UniProtKB">
        <authorList>
            <consortium name="Ensembl"/>
        </authorList>
    </citation>
    <scope>IDENTIFICATION</scope>
</reference>
<dbReference type="Pfam" id="PF04572">
    <property type="entry name" value="Gb3_synth"/>
    <property type="match status" value="1"/>
</dbReference>
<dbReference type="Proteomes" id="UP000008672">
    <property type="component" value="Unassembled WGS sequence"/>
</dbReference>
<reference evidence="8" key="3">
    <citation type="submission" date="2025-09" db="UniProtKB">
        <authorList>
            <consortium name="Ensembl"/>
        </authorList>
    </citation>
    <scope>IDENTIFICATION</scope>
</reference>
<keyword evidence="4" id="KW-0808">Transferase</keyword>
<evidence type="ECO:0000313" key="9">
    <source>
        <dbReference type="Proteomes" id="UP000008672"/>
    </source>
</evidence>
<dbReference type="InterPro" id="IPR007577">
    <property type="entry name" value="GlycoTrfase_DXD_sugar-bd_CS"/>
</dbReference>
<keyword evidence="5" id="KW-0333">Golgi apparatus</keyword>
<evidence type="ECO:0000256" key="3">
    <source>
        <dbReference type="ARBA" id="ARBA00022676"/>
    </source>
</evidence>
<dbReference type="OMA" id="QQWASIG"/>
<evidence type="ECO:0000256" key="6">
    <source>
        <dbReference type="ARBA" id="ARBA00023136"/>
    </source>
</evidence>
<dbReference type="OrthoDB" id="409543at2759"/>
<keyword evidence="6" id="KW-0472">Membrane</keyword>
<comment type="similarity">
    <text evidence="2">Belongs to the glycosyltransferase 32 family.</text>
</comment>
<gene>
    <name evidence="8" type="primary">LOC102356737</name>
</gene>
<dbReference type="PANTHER" id="PTHR12042:SF16">
    <property type="entry name" value="ALPHA-1,4-N-ACETYLGLUCOSAMINYLTRANSFERASE"/>
    <property type="match status" value="1"/>
</dbReference>
<dbReference type="Pfam" id="PF04488">
    <property type="entry name" value="Gly_transf_sug"/>
    <property type="match status" value="1"/>
</dbReference>
<dbReference type="InterPro" id="IPR051981">
    <property type="entry name" value="Glycosyltransf_32"/>
</dbReference>
<dbReference type="GO" id="GO:0008375">
    <property type="term" value="F:acetylglucosaminyltransferase activity"/>
    <property type="evidence" value="ECO:0007669"/>
    <property type="project" value="TreeGrafter"/>
</dbReference>
<evidence type="ECO:0000256" key="5">
    <source>
        <dbReference type="ARBA" id="ARBA00023034"/>
    </source>
</evidence>
<dbReference type="RefSeq" id="XP_064418164.1">
    <property type="nucleotide sequence ID" value="XM_064562094.1"/>
</dbReference>
<comment type="subcellular location">
    <subcellularLocation>
        <location evidence="1">Golgi apparatus membrane</location>
        <topology evidence="1">Single-pass type II membrane protein</topology>
    </subcellularLocation>
</comment>
<dbReference type="InParanoid" id="M3XJ64"/>
<evidence type="ECO:0000256" key="2">
    <source>
        <dbReference type="ARBA" id="ARBA00009003"/>
    </source>
</evidence>
<dbReference type="KEGG" id="lcm:102356737"/>
<dbReference type="PANTHER" id="PTHR12042">
    <property type="entry name" value="LACTOSYLCERAMIDE 4-ALPHA-GALACTOSYLTRANSFERASE ALPHA- 1,4-GALACTOSYLTRANSFERASE"/>
    <property type="match status" value="1"/>
</dbReference>
<dbReference type="EMBL" id="AFYH01266840">
    <property type="status" value="NOT_ANNOTATED_CDS"/>
    <property type="molecule type" value="Genomic_DNA"/>
</dbReference>
<evidence type="ECO:0000256" key="4">
    <source>
        <dbReference type="ARBA" id="ARBA00022679"/>
    </source>
</evidence>
<dbReference type="GO" id="GO:0006493">
    <property type="term" value="P:protein O-linked glycosylation"/>
    <property type="evidence" value="ECO:0007669"/>
    <property type="project" value="TreeGrafter"/>
</dbReference>
<keyword evidence="3" id="KW-0328">Glycosyltransferase</keyword>
<reference evidence="9" key="1">
    <citation type="submission" date="2011-08" db="EMBL/GenBank/DDBJ databases">
        <title>The draft genome of Latimeria chalumnae.</title>
        <authorList>
            <person name="Di Palma F."/>
            <person name="Alfoldi J."/>
            <person name="Johnson J."/>
            <person name="Berlin A."/>
            <person name="Gnerre S."/>
            <person name="Jaffe D."/>
            <person name="MacCallum I."/>
            <person name="Young S."/>
            <person name="Walker B.J."/>
            <person name="Lander E."/>
            <person name="Lindblad-Toh K."/>
        </authorList>
    </citation>
    <scope>NUCLEOTIDE SEQUENCE [LARGE SCALE GENOMIC DNA]</scope>
    <source>
        <strain evidence="9">Wild caught</strain>
    </source>
</reference>
<dbReference type="InterPro" id="IPR007652">
    <property type="entry name" value="A1-4-GlycosylTfrase_dom"/>
</dbReference>
<dbReference type="SUPFAM" id="SSF53448">
    <property type="entry name" value="Nucleotide-diphospho-sugar transferases"/>
    <property type="match status" value="1"/>
</dbReference>
<dbReference type="eggNOG" id="KOG1928">
    <property type="taxonomic scope" value="Eukaryota"/>
</dbReference>
<protein>
    <recommendedName>
        <fullName evidence="7">Alpha 1,4-glycosyltransferase domain-containing protein</fullName>
    </recommendedName>
</protein>
<evidence type="ECO:0000256" key="1">
    <source>
        <dbReference type="ARBA" id="ARBA00004323"/>
    </source>
</evidence>
<dbReference type="GeneID" id="102356737"/>
<keyword evidence="9" id="KW-1185">Reference proteome</keyword>
<dbReference type="RefSeq" id="XP_064418163.1">
    <property type="nucleotide sequence ID" value="XM_064562093.1"/>
</dbReference>
<dbReference type="GeneTree" id="ENSGT00510000047981"/>
<dbReference type="InterPro" id="IPR029044">
    <property type="entry name" value="Nucleotide-diphossugar_trans"/>
</dbReference>
<dbReference type="Gene3D" id="3.90.550.20">
    <property type="match status" value="1"/>
</dbReference>
<evidence type="ECO:0000259" key="7">
    <source>
        <dbReference type="Pfam" id="PF04572"/>
    </source>
</evidence>
<evidence type="ECO:0000313" key="8">
    <source>
        <dbReference type="Ensembl" id="ENSLACP00000022770.1"/>
    </source>
</evidence>
<dbReference type="GO" id="GO:0000139">
    <property type="term" value="C:Golgi membrane"/>
    <property type="evidence" value="ECO:0007669"/>
    <property type="project" value="UniProtKB-SubCell"/>
</dbReference>
<dbReference type="AlphaFoldDB" id="M3XJ64"/>